<reference evidence="2" key="4">
    <citation type="submission" date="2023-01" db="EMBL/GenBank/DDBJ databases">
        <title>Draft genome sequence of Methylobacterium brachythecii strain NBRC 107710.</title>
        <authorList>
            <person name="Sun Q."/>
            <person name="Mori K."/>
        </authorList>
    </citation>
    <scope>NUCLEOTIDE SEQUENCE</scope>
    <source>
        <strain evidence="2">NBRC 107710</strain>
    </source>
</reference>
<dbReference type="EMBL" id="BSPG01000008">
    <property type="protein sequence ID" value="GLS44041.1"/>
    <property type="molecule type" value="Genomic_DNA"/>
</dbReference>
<comment type="caution">
    <text evidence="3">The sequence shown here is derived from an EMBL/GenBank/DDBJ whole genome shotgun (WGS) entry which is preliminary data.</text>
</comment>
<protein>
    <submittedName>
        <fullName evidence="3">Uncharacterized protein</fullName>
    </submittedName>
</protein>
<sequence length="71" mass="8262">MNSRNTLSKSREAEHRPSATVIALTSSGTRRFRRDASDTEPMGQILLFTGVRYERMPEVQEERPVRQRKRS</sequence>
<evidence type="ECO:0000313" key="4">
    <source>
        <dbReference type="Proteomes" id="UP000517759"/>
    </source>
</evidence>
<accession>A0A7W6AE29</accession>
<organism evidence="3 4">
    <name type="scientific">Methylobacterium brachythecii</name>
    <dbReference type="NCBI Taxonomy" id="1176177"/>
    <lineage>
        <taxon>Bacteria</taxon>
        <taxon>Pseudomonadati</taxon>
        <taxon>Pseudomonadota</taxon>
        <taxon>Alphaproteobacteria</taxon>
        <taxon>Hyphomicrobiales</taxon>
        <taxon>Methylobacteriaceae</taxon>
        <taxon>Methylobacterium</taxon>
    </lineage>
</organism>
<proteinExistence type="predicted"/>
<reference evidence="5" key="2">
    <citation type="journal article" date="2019" name="Int. J. Syst. Evol. Microbiol.">
        <title>The Global Catalogue of Microorganisms (GCM) 10K type strain sequencing project: providing services to taxonomists for standard genome sequencing and annotation.</title>
        <authorList>
            <consortium name="The Broad Institute Genomics Platform"/>
            <consortium name="The Broad Institute Genome Sequencing Center for Infectious Disease"/>
            <person name="Wu L."/>
            <person name="Ma J."/>
        </authorList>
    </citation>
    <scope>NUCLEOTIDE SEQUENCE [LARGE SCALE GENOMIC DNA]</scope>
    <source>
        <strain evidence="5">NBRC 107710</strain>
    </source>
</reference>
<feature type="region of interest" description="Disordered" evidence="1">
    <location>
        <begin position="1"/>
        <end position="38"/>
    </location>
</feature>
<gene>
    <name evidence="2" type="ORF">GCM10007884_20270</name>
    <name evidence="3" type="ORF">GGR33_001086</name>
</gene>
<name>A0A7W6AE29_9HYPH</name>
<evidence type="ECO:0000313" key="3">
    <source>
        <dbReference type="EMBL" id="MBB3901600.1"/>
    </source>
</evidence>
<dbReference type="Proteomes" id="UP001156881">
    <property type="component" value="Unassembled WGS sequence"/>
</dbReference>
<dbReference type="AlphaFoldDB" id="A0A7W6AE29"/>
<reference evidence="2" key="1">
    <citation type="journal article" date="2014" name="Int. J. Syst. Evol. Microbiol.">
        <title>Complete genome of a new Firmicutes species belonging to the dominant human colonic microbiota ('Ruminococcus bicirculans') reveals two chromosomes and a selective capacity to utilize plant glucans.</title>
        <authorList>
            <consortium name="NISC Comparative Sequencing Program"/>
            <person name="Wegmann U."/>
            <person name="Louis P."/>
            <person name="Goesmann A."/>
            <person name="Henrissat B."/>
            <person name="Duncan S.H."/>
            <person name="Flint H.J."/>
        </authorList>
    </citation>
    <scope>NUCLEOTIDE SEQUENCE</scope>
    <source>
        <strain evidence="2">NBRC 107710</strain>
    </source>
</reference>
<evidence type="ECO:0000313" key="5">
    <source>
        <dbReference type="Proteomes" id="UP001156881"/>
    </source>
</evidence>
<evidence type="ECO:0000256" key="1">
    <source>
        <dbReference type="SAM" id="MobiDB-lite"/>
    </source>
</evidence>
<reference evidence="3 4" key="3">
    <citation type="submission" date="2020-08" db="EMBL/GenBank/DDBJ databases">
        <title>Genomic Encyclopedia of Type Strains, Phase IV (KMG-IV): sequencing the most valuable type-strain genomes for metagenomic binning, comparative biology and taxonomic classification.</title>
        <authorList>
            <person name="Goeker M."/>
        </authorList>
    </citation>
    <scope>NUCLEOTIDE SEQUENCE [LARGE SCALE GENOMIC DNA]</scope>
    <source>
        <strain evidence="3 4">DSM 24105</strain>
    </source>
</reference>
<dbReference type="Proteomes" id="UP000517759">
    <property type="component" value="Unassembled WGS sequence"/>
</dbReference>
<dbReference type="RefSeq" id="WP_183502675.1">
    <property type="nucleotide sequence ID" value="NZ_BSPG01000008.1"/>
</dbReference>
<keyword evidence="5" id="KW-1185">Reference proteome</keyword>
<dbReference type="EMBL" id="JACIDN010000002">
    <property type="protein sequence ID" value="MBB3901600.1"/>
    <property type="molecule type" value="Genomic_DNA"/>
</dbReference>
<evidence type="ECO:0000313" key="2">
    <source>
        <dbReference type="EMBL" id="GLS44041.1"/>
    </source>
</evidence>